<comment type="caution">
    <text evidence="1">The sequence shown here is derived from an EMBL/GenBank/DDBJ whole genome shotgun (WGS) entry which is preliminary data.</text>
</comment>
<organism evidence="1">
    <name type="scientific">marine sediment metagenome</name>
    <dbReference type="NCBI Taxonomy" id="412755"/>
    <lineage>
        <taxon>unclassified sequences</taxon>
        <taxon>metagenomes</taxon>
        <taxon>ecological metagenomes</taxon>
    </lineage>
</organism>
<sequence>MTIKEFEIQLALGSLSTRDKLKLTNNKRTSDKILLILYADADWYIQYASGRCLRRKQEIGNKVEWSLRN</sequence>
<dbReference type="EMBL" id="LAZR01044995">
    <property type="protein sequence ID" value="KKL00938.1"/>
    <property type="molecule type" value="Genomic_DNA"/>
</dbReference>
<proteinExistence type="predicted"/>
<reference evidence="1" key="1">
    <citation type="journal article" date="2015" name="Nature">
        <title>Complex archaea that bridge the gap between prokaryotes and eukaryotes.</title>
        <authorList>
            <person name="Spang A."/>
            <person name="Saw J.H."/>
            <person name="Jorgensen S.L."/>
            <person name="Zaremba-Niedzwiedzka K."/>
            <person name="Martijn J."/>
            <person name="Lind A.E."/>
            <person name="van Eijk R."/>
            <person name="Schleper C."/>
            <person name="Guy L."/>
            <person name="Ettema T.J."/>
        </authorList>
    </citation>
    <scope>NUCLEOTIDE SEQUENCE</scope>
</reference>
<dbReference type="AlphaFoldDB" id="A0A0F9CTQ8"/>
<accession>A0A0F9CTQ8</accession>
<name>A0A0F9CTQ8_9ZZZZ</name>
<evidence type="ECO:0000313" key="1">
    <source>
        <dbReference type="EMBL" id="KKL00938.1"/>
    </source>
</evidence>
<gene>
    <name evidence="1" type="ORF">LCGC14_2627800</name>
</gene>
<protein>
    <submittedName>
        <fullName evidence="1">Uncharacterized protein</fullName>
    </submittedName>
</protein>